<feature type="compositionally biased region" description="Pro residues" evidence="1">
    <location>
        <begin position="30"/>
        <end position="42"/>
    </location>
</feature>
<feature type="compositionally biased region" description="Pro residues" evidence="1">
    <location>
        <begin position="420"/>
        <end position="431"/>
    </location>
</feature>
<feature type="region of interest" description="Disordered" evidence="1">
    <location>
        <begin position="108"/>
        <end position="147"/>
    </location>
</feature>
<feature type="compositionally biased region" description="Basic residues" evidence="1">
    <location>
        <begin position="649"/>
        <end position="661"/>
    </location>
</feature>
<accession>A0A7J6LBB9</accession>
<evidence type="ECO:0000313" key="3">
    <source>
        <dbReference type="EMBL" id="KAF4656512.1"/>
    </source>
</evidence>
<feature type="compositionally biased region" description="Acidic residues" evidence="1">
    <location>
        <begin position="313"/>
        <end position="341"/>
    </location>
</feature>
<feature type="region of interest" description="Disordered" evidence="1">
    <location>
        <begin position="294"/>
        <end position="507"/>
    </location>
</feature>
<evidence type="ECO:0000256" key="2">
    <source>
        <dbReference type="SAM" id="SignalP"/>
    </source>
</evidence>
<evidence type="ECO:0000256" key="1">
    <source>
        <dbReference type="SAM" id="MobiDB-lite"/>
    </source>
</evidence>
<feature type="compositionally biased region" description="Polar residues" evidence="1">
    <location>
        <begin position="442"/>
        <end position="451"/>
    </location>
</feature>
<comment type="caution">
    <text evidence="3">The sequence shown here is derived from an EMBL/GenBank/DDBJ whole genome shotgun (WGS) entry which is preliminary data.</text>
</comment>
<keyword evidence="2" id="KW-0732">Signal</keyword>
<dbReference type="AlphaFoldDB" id="A0A7J6LBB9"/>
<feature type="compositionally biased region" description="Low complexity" evidence="1">
    <location>
        <begin position="787"/>
        <end position="800"/>
    </location>
</feature>
<proteinExistence type="predicted"/>
<name>A0A7J6LBB9_PEROL</name>
<dbReference type="Proteomes" id="UP000570595">
    <property type="component" value="Unassembled WGS sequence"/>
</dbReference>
<dbReference type="OrthoDB" id="10438463at2759"/>
<reference evidence="3 4" key="1">
    <citation type="submission" date="2020-04" db="EMBL/GenBank/DDBJ databases">
        <title>Perkinsus olseni comparative genomics.</title>
        <authorList>
            <person name="Bogema D.R."/>
        </authorList>
    </citation>
    <scope>NUCLEOTIDE SEQUENCE [LARGE SCALE GENOMIC DNA]</scope>
    <source>
        <strain evidence="3">ATCC PRA-179</strain>
    </source>
</reference>
<feature type="compositionally biased region" description="Basic residues" evidence="1">
    <location>
        <begin position="120"/>
        <end position="130"/>
    </location>
</feature>
<dbReference type="EMBL" id="JABAHT010000404">
    <property type="protein sequence ID" value="KAF4656512.1"/>
    <property type="molecule type" value="Genomic_DNA"/>
</dbReference>
<feature type="compositionally biased region" description="Basic and acidic residues" evidence="1">
    <location>
        <begin position="756"/>
        <end position="774"/>
    </location>
</feature>
<feature type="compositionally biased region" description="Polar residues" evidence="1">
    <location>
        <begin position="712"/>
        <end position="727"/>
    </location>
</feature>
<feature type="compositionally biased region" description="Polar residues" evidence="1">
    <location>
        <begin position="536"/>
        <end position="556"/>
    </location>
</feature>
<feature type="region of interest" description="Disordered" evidence="1">
    <location>
        <begin position="523"/>
        <end position="678"/>
    </location>
</feature>
<feature type="chain" id="PRO_5029715349" evidence="2">
    <location>
        <begin position="28"/>
        <end position="847"/>
    </location>
</feature>
<feature type="region of interest" description="Disordered" evidence="1">
    <location>
        <begin position="25"/>
        <end position="55"/>
    </location>
</feature>
<evidence type="ECO:0000313" key="4">
    <source>
        <dbReference type="Proteomes" id="UP000570595"/>
    </source>
</evidence>
<sequence>MRPFTTYNLTVALLAISWPYEDGVAQAARPGPPGDGSPPSPVAGPSTSSQQPRKRTNLLKQAVLNNLMMFERSYLSSTRGGSPWPAGLDAARPFKSLCYEGDSFEGLRGGAPKEYSSGQFRRRGPQRKRGRSDGDPPSPKRSRAPIREAMEGVLEDSGSRCFTSSEDEYVIIETDRQDFHSKDVTFSIACATAEEARGLARCSPELIERAVAMVAKCNGVEPPGTWTTETREKFLAPPDVEIVSEPGQNLPPSEVDKPISILRKKDGDVKKKKGGISFNVASLGRRAFSRCLATARNGQSAAHRASSGKADSSDDDEEEEEEEEEGEEEETKEEEEEEEYDNYYGEDKYEPLQDEESDTSEGESSESSDTNEEEQKDKEKESVKPKEPETVSGRIPGPPIMDPYVPSLDRALDTSTNGVDPPPPPPSLPPSKKPEAVKITESPLSRSNSLPRNRARFEANKSNNKGSEPRQVGTAPSRSEAPTPESNKKTAPVKTQPLWNGSTKVESPFFHYDSLLRTRSKAAATKALKGNKPGQPVSTKTSETAESPFSRANSLPRNRIKMASAKSHTSGDGSKKGIATKKGVVKPELQQVKHNLGELKKTLEKGDQEKPGEQSKATSTTGGAPSRSPFTRGVNPQLGTEWTDENGHKQRSFRSYLHKPRVPPQQTKEPKEIPVDRSSLRLKSLSKFHAEVDKENQASGLQAGKLPLTKPRSFSVSALDTKTPQSSTEKKPQETKVTQSSTEKKVPQTKAAQGSAEKEGSKTDVPKSSTREETPQQAGEEADPNDSFSRSSLRGSFRVGRGLSLKKRIAGLTAGWEEEEELLAMGQEVYSHAAAGEQSVNQNADSS</sequence>
<feature type="compositionally biased region" description="Acidic residues" evidence="1">
    <location>
        <begin position="352"/>
        <end position="372"/>
    </location>
</feature>
<feature type="compositionally biased region" description="Basic and acidic residues" evidence="1">
    <location>
        <begin position="595"/>
        <end position="613"/>
    </location>
</feature>
<gene>
    <name evidence="3" type="ORF">FOZ61_006925</name>
</gene>
<feature type="compositionally biased region" description="Basic and acidic residues" evidence="1">
    <location>
        <begin position="668"/>
        <end position="678"/>
    </location>
</feature>
<feature type="region of interest" description="Disordered" evidence="1">
    <location>
        <begin position="691"/>
        <end position="800"/>
    </location>
</feature>
<protein>
    <submittedName>
        <fullName evidence="3">Uncharacterized protein</fullName>
    </submittedName>
</protein>
<feature type="signal peptide" evidence="2">
    <location>
        <begin position="1"/>
        <end position="27"/>
    </location>
</feature>
<organism evidence="3 4">
    <name type="scientific">Perkinsus olseni</name>
    <name type="common">Perkinsus atlanticus</name>
    <dbReference type="NCBI Taxonomy" id="32597"/>
    <lineage>
        <taxon>Eukaryota</taxon>
        <taxon>Sar</taxon>
        <taxon>Alveolata</taxon>
        <taxon>Perkinsozoa</taxon>
        <taxon>Perkinsea</taxon>
        <taxon>Perkinsida</taxon>
        <taxon>Perkinsidae</taxon>
        <taxon>Perkinsus</taxon>
    </lineage>
</organism>
<feature type="compositionally biased region" description="Basic and acidic residues" evidence="1">
    <location>
        <begin position="373"/>
        <end position="389"/>
    </location>
</feature>